<dbReference type="GO" id="GO:0005737">
    <property type="term" value="C:cytoplasm"/>
    <property type="evidence" value="ECO:0007669"/>
    <property type="project" value="UniProtKB-SubCell"/>
</dbReference>
<comment type="similarity">
    <text evidence="4">Belongs to the peptidase T1B family.</text>
</comment>
<keyword evidence="1 4" id="KW-0963">Cytoplasm</keyword>
<dbReference type="GO" id="GO:0010498">
    <property type="term" value="P:proteasomal protein catabolic process"/>
    <property type="evidence" value="ECO:0007669"/>
    <property type="project" value="InterPro"/>
</dbReference>
<dbReference type="PANTHER" id="PTHR32194:SF2">
    <property type="entry name" value="PROTEASOME SUBUNIT BETA TYPE-1"/>
    <property type="match status" value="1"/>
</dbReference>
<dbReference type="PROSITE" id="PS51476">
    <property type="entry name" value="PROTEASOME_BETA_2"/>
    <property type="match status" value="1"/>
</dbReference>
<gene>
    <name evidence="5" type="ORF">CPOL0286_LOCUS1645</name>
</gene>
<dbReference type="GO" id="GO:0005839">
    <property type="term" value="C:proteasome core complex"/>
    <property type="evidence" value="ECO:0007669"/>
    <property type="project" value="InterPro"/>
</dbReference>
<proteinExistence type="inferred from homology"/>
<sequence length="202" mass="22336">MSGMDALIAFTGEGYSMVCADQNAARSIMVFQQEEDKIMQIDSHKLLALGGDAADTVQEPEFFQKNMNLYALKYGNKLTTHAAANYMRGEKSAKLRKGMTQVDMLLCGYDDDVGPSLYFIDYLASMQKLDKGAHGYAGFFVNSLLDAHWKPGMTLDEGLKLMDMCIAEIGKRFMVSMPNYLIKVVDKDGCRVLRSGKAPSAP</sequence>
<evidence type="ECO:0000313" key="5">
    <source>
        <dbReference type="EMBL" id="CAE2196291.1"/>
    </source>
</evidence>
<dbReference type="PROSITE" id="PS00854">
    <property type="entry name" value="PROTEASOME_BETA_1"/>
    <property type="match status" value="1"/>
</dbReference>
<protein>
    <recommendedName>
        <fullName evidence="4">Proteasome subunit beta</fullName>
    </recommendedName>
</protein>
<evidence type="ECO:0000256" key="2">
    <source>
        <dbReference type="ARBA" id="ARBA00022942"/>
    </source>
</evidence>
<dbReference type="InterPro" id="IPR001353">
    <property type="entry name" value="Proteasome_sua/b"/>
</dbReference>
<dbReference type="InterPro" id="IPR029055">
    <property type="entry name" value="Ntn_hydrolases_N"/>
</dbReference>
<evidence type="ECO:0000256" key="4">
    <source>
        <dbReference type="RuleBase" id="RU004203"/>
    </source>
</evidence>
<keyword evidence="2 4" id="KW-0647">Proteasome</keyword>
<comment type="subcellular location">
    <subcellularLocation>
        <location evidence="4">Cytoplasm</location>
    </subcellularLocation>
    <subcellularLocation>
        <location evidence="4">Nucleus</location>
    </subcellularLocation>
</comment>
<dbReference type="AlphaFoldDB" id="A0A7S4HDY6"/>
<accession>A0A7S4HDY6</accession>
<dbReference type="PANTHER" id="PTHR32194">
    <property type="entry name" value="METALLOPROTEASE TLDD"/>
    <property type="match status" value="1"/>
</dbReference>
<dbReference type="CDD" id="cd03758">
    <property type="entry name" value="proteasome_beta_type_2"/>
    <property type="match status" value="1"/>
</dbReference>
<dbReference type="InterPro" id="IPR023333">
    <property type="entry name" value="Proteasome_suB-type"/>
</dbReference>
<comment type="function">
    <text evidence="4">Component of the proteasome, a multicatalytic proteinase complex which is characterized by its ability to cleave peptides with Arg, Phe, Tyr, Leu, and Glu adjacent to the leaving group at neutral or slightly basic pH. The proteasome has an ATP-dependent proteolytic activity.</text>
</comment>
<dbReference type="SUPFAM" id="SSF56235">
    <property type="entry name" value="N-terminal nucleophile aminohydrolases (Ntn hydrolases)"/>
    <property type="match status" value="1"/>
</dbReference>
<keyword evidence="3 4" id="KW-0539">Nucleus</keyword>
<reference evidence="5" key="1">
    <citation type="submission" date="2021-01" db="EMBL/GenBank/DDBJ databases">
        <authorList>
            <person name="Corre E."/>
            <person name="Pelletier E."/>
            <person name="Niang G."/>
            <person name="Scheremetjew M."/>
            <person name="Finn R."/>
            <person name="Kale V."/>
            <person name="Holt S."/>
            <person name="Cochrane G."/>
            <person name="Meng A."/>
            <person name="Brown T."/>
            <person name="Cohen L."/>
        </authorList>
    </citation>
    <scope>NUCLEOTIDE SEQUENCE</scope>
    <source>
        <strain evidence="5">UIO037</strain>
    </source>
</reference>
<dbReference type="Pfam" id="PF00227">
    <property type="entry name" value="Proteasome"/>
    <property type="match status" value="1"/>
</dbReference>
<organism evidence="5">
    <name type="scientific">Prymnesium polylepis</name>
    <dbReference type="NCBI Taxonomy" id="72548"/>
    <lineage>
        <taxon>Eukaryota</taxon>
        <taxon>Haptista</taxon>
        <taxon>Haptophyta</taxon>
        <taxon>Prymnesiophyceae</taxon>
        <taxon>Prymnesiales</taxon>
        <taxon>Prymnesiaceae</taxon>
        <taxon>Prymnesium</taxon>
    </lineage>
</organism>
<dbReference type="GO" id="GO:0005634">
    <property type="term" value="C:nucleus"/>
    <property type="evidence" value="ECO:0007669"/>
    <property type="project" value="UniProtKB-SubCell"/>
</dbReference>
<evidence type="ECO:0000256" key="1">
    <source>
        <dbReference type="ARBA" id="ARBA00022490"/>
    </source>
</evidence>
<name>A0A7S4HDY6_9EUKA</name>
<evidence type="ECO:0000256" key="3">
    <source>
        <dbReference type="ARBA" id="ARBA00023242"/>
    </source>
</evidence>
<dbReference type="Gene3D" id="3.60.20.10">
    <property type="entry name" value="Glutamine Phosphoribosylpyrophosphate, subunit 1, domain 1"/>
    <property type="match status" value="1"/>
</dbReference>
<comment type="subunit">
    <text evidence="4">Component of the proteasome complex.</text>
</comment>
<dbReference type="InterPro" id="IPR016050">
    <property type="entry name" value="Proteasome_bsu_CS"/>
</dbReference>
<dbReference type="EMBL" id="HBKO01003273">
    <property type="protein sequence ID" value="CAE2196291.1"/>
    <property type="molecule type" value="Transcribed_RNA"/>
</dbReference>
<dbReference type="InterPro" id="IPR035206">
    <property type="entry name" value="Proteasome_beta2"/>
</dbReference>